<evidence type="ECO:0000256" key="1">
    <source>
        <dbReference type="SAM" id="MobiDB-lite"/>
    </source>
</evidence>
<evidence type="ECO:0000313" key="2">
    <source>
        <dbReference type="EMBL" id="MPN02759.1"/>
    </source>
</evidence>
<gene>
    <name evidence="2" type="ORF">SDC9_149975</name>
</gene>
<dbReference type="AlphaFoldDB" id="A0A645ENQ1"/>
<proteinExistence type="predicted"/>
<feature type="compositionally biased region" description="Basic and acidic residues" evidence="1">
    <location>
        <begin position="11"/>
        <end position="25"/>
    </location>
</feature>
<protein>
    <submittedName>
        <fullName evidence="2">Uncharacterized protein</fullName>
    </submittedName>
</protein>
<dbReference type="EMBL" id="VSSQ01048711">
    <property type="protein sequence ID" value="MPN02759.1"/>
    <property type="molecule type" value="Genomic_DNA"/>
</dbReference>
<accession>A0A645ENQ1</accession>
<comment type="caution">
    <text evidence="2">The sequence shown here is derived from an EMBL/GenBank/DDBJ whole genome shotgun (WGS) entry which is preliminary data.</text>
</comment>
<sequence length="41" mass="4227">MSSWASGTSQGDERGVDGGHLDADDAVAADDRELVGYVVDC</sequence>
<feature type="compositionally biased region" description="Polar residues" evidence="1">
    <location>
        <begin position="1"/>
        <end position="10"/>
    </location>
</feature>
<reference evidence="2" key="1">
    <citation type="submission" date="2019-08" db="EMBL/GenBank/DDBJ databases">
        <authorList>
            <person name="Kucharzyk K."/>
            <person name="Murdoch R.W."/>
            <person name="Higgins S."/>
            <person name="Loffler F."/>
        </authorList>
    </citation>
    <scope>NUCLEOTIDE SEQUENCE</scope>
</reference>
<feature type="region of interest" description="Disordered" evidence="1">
    <location>
        <begin position="1"/>
        <end position="25"/>
    </location>
</feature>
<name>A0A645ENQ1_9ZZZZ</name>
<organism evidence="2">
    <name type="scientific">bioreactor metagenome</name>
    <dbReference type="NCBI Taxonomy" id="1076179"/>
    <lineage>
        <taxon>unclassified sequences</taxon>
        <taxon>metagenomes</taxon>
        <taxon>ecological metagenomes</taxon>
    </lineage>
</organism>